<gene>
    <name evidence="2" type="ORF">GT037_008289</name>
</gene>
<proteinExistence type="predicted"/>
<sequence length="626" mass="71573">MAPSNSTLVSFESTHDSQNHEDNSMTKFNPPRVLLFIPSDPWVPCGQVSAGYGNYAPLRYASRSEPVALLPGIQLYDSSQQYEHDCSPPFITPSYPAAQQSTLGDQHGGLESLELSATAPSFVPVKSPKLNARAPSFFLSRLAIFDPPAGDLAERPRKDNLILPNARDDNITDSIEMMKCPQDGQVGRYTRKTVISFNKGWHYNDPVLAAMYYILNAKKKKNFSVFAVKHEIRPVDDTPPLWPPCLNLFDIKRYYFESKTRRGWKLRRCDKRYAKWVAILPKGSPPTAETVHIFEPDEEKWIVFGDWLETVSTTLLGWVGRTGYSLQFNWWKYSGSKRRFVDLPGEIRTPIYQYALGGELYPLSTRDSESSREVTMACRTARLTLGMGYNMWIFHNDKVRMQMNKSHVPEARPFVYEPALELLLVSSWMREEVLHTGWELMHSCFFDSGIFHKAINARPGPAVNYEYLSKVELAFTNADWFDFLGVKVSRREPYIFIEVSHSLGSSLNDLRNLRDLRLRFRGLDDGYEGSPWGIMMAPWDDRKYLHVCCQRTIVDWICTFAYPFLIDKCKEGKVKVTLTGCVNTDTQTKWEEIFAGKRDHDQDAATALILGTPSTELWVPSAKLKI</sequence>
<dbReference type="AlphaFoldDB" id="A0A8H7ED41"/>
<dbReference type="EMBL" id="JAAABM010000012">
    <property type="protein sequence ID" value="KAF7673674.1"/>
    <property type="molecule type" value="Genomic_DNA"/>
</dbReference>
<dbReference type="Proteomes" id="UP000596902">
    <property type="component" value="Unassembled WGS sequence"/>
</dbReference>
<reference evidence="2" key="2">
    <citation type="submission" date="2020-08" db="EMBL/GenBank/DDBJ databases">
        <title>Draft Genome Sequence of Cumin Blight Pathogen Alternaria burnsii.</title>
        <authorList>
            <person name="Feng Z."/>
        </authorList>
    </citation>
    <scope>NUCLEOTIDE SEQUENCE</scope>
    <source>
        <strain evidence="2">CBS107.38</strain>
    </source>
</reference>
<dbReference type="RefSeq" id="XP_038784001.1">
    <property type="nucleotide sequence ID" value="XM_038933336.1"/>
</dbReference>
<reference evidence="2" key="1">
    <citation type="submission" date="2020-01" db="EMBL/GenBank/DDBJ databases">
        <authorList>
            <person name="Feng Z.H.Z."/>
        </authorList>
    </citation>
    <scope>NUCLEOTIDE SEQUENCE</scope>
    <source>
        <strain evidence="2">CBS107.38</strain>
    </source>
</reference>
<evidence type="ECO:0000313" key="2">
    <source>
        <dbReference type="EMBL" id="KAF7673674.1"/>
    </source>
</evidence>
<feature type="region of interest" description="Disordered" evidence="1">
    <location>
        <begin position="1"/>
        <end position="25"/>
    </location>
</feature>
<organism evidence="2 3">
    <name type="scientific">Alternaria burnsii</name>
    <dbReference type="NCBI Taxonomy" id="1187904"/>
    <lineage>
        <taxon>Eukaryota</taxon>
        <taxon>Fungi</taxon>
        <taxon>Dikarya</taxon>
        <taxon>Ascomycota</taxon>
        <taxon>Pezizomycotina</taxon>
        <taxon>Dothideomycetes</taxon>
        <taxon>Pleosporomycetidae</taxon>
        <taxon>Pleosporales</taxon>
        <taxon>Pleosporineae</taxon>
        <taxon>Pleosporaceae</taxon>
        <taxon>Alternaria</taxon>
        <taxon>Alternaria sect. Alternaria</taxon>
    </lineage>
</organism>
<keyword evidence="3" id="KW-1185">Reference proteome</keyword>
<protein>
    <submittedName>
        <fullName evidence="2">Uncharacterized protein</fullName>
    </submittedName>
</protein>
<feature type="compositionally biased region" description="Basic and acidic residues" evidence="1">
    <location>
        <begin position="13"/>
        <end position="24"/>
    </location>
</feature>
<dbReference type="GeneID" id="62206514"/>
<name>A0A8H7ED41_9PLEO</name>
<comment type="caution">
    <text evidence="2">The sequence shown here is derived from an EMBL/GenBank/DDBJ whole genome shotgun (WGS) entry which is preliminary data.</text>
</comment>
<evidence type="ECO:0000256" key="1">
    <source>
        <dbReference type="SAM" id="MobiDB-lite"/>
    </source>
</evidence>
<feature type="compositionally biased region" description="Polar residues" evidence="1">
    <location>
        <begin position="1"/>
        <end position="12"/>
    </location>
</feature>
<accession>A0A8H7ED41</accession>
<evidence type="ECO:0000313" key="3">
    <source>
        <dbReference type="Proteomes" id="UP000596902"/>
    </source>
</evidence>